<evidence type="ECO:0000313" key="2">
    <source>
        <dbReference type="Proteomes" id="UP000568664"/>
    </source>
</evidence>
<dbReference type="InterPro" id="IPR050509">
    <property type="entry name" value="CoA-transferase_III"/>
</dbReference>
<dbReference type="Proteomes" id="UP000568664">
    <property type="component" value="Unassembled WGS sequence"/>
</dbReference>
<name>A0A7Y0Q8D6_9GAMM</name>
<protein>
    <submittedName>
        <fullName evidence="1">CoA transferase</fullName>
    </submittedName>
</protein>
<sequence>MKLEGLKVLDLSMFLPGPHFTMMMADHGAEVIALEPPGGEPVRQVGLKQDEHTVWFRNVFRGKKSINLNLKSEAGKKAFFELIKTVDVIVEAFRPGVVERLGIDYKAVSDVNPHIVYCSISAYGQTGEKRLNPAHDLSIQADSGSVFINEGLDGKPAQPAMPVADMAGSLMAFSGILMALYRRNETGRGDYLDISMQDSLIAWYANVMGPPFAENRPPVPKQERSWGGTAMYNVYQTSDDKYLTLGGSELKFAANLLIALGREDLIELCKQPPGEAQEPVKLFFKETFKTKTLAYWTSLLAEVDVCWSPVRELNEAIREPHLKEREMIIKDEDGNYHLGAPIKYAQEPAQLDFSLPRFSQHTEQVLAKIGFSEQDIATMKKDKAFL</sequence>
<evidence type="ECO:0000313" key="1">
    <source>
        <dbReference type="EMBL" id="NMP32030.1"/>
    </source>
</evidence>
<accession>A0A7Y0Q8D6</accession>
<proteinExistence type="predicted"/>
<dbReference type="PANTHER" id="PTHR48228">
    <property type="entry name" value="SUCCINYL-COA--D-CITRAMALATE COA-TRANSFERASE"/>
    <property type="match status" value="1"/>
</dbReference>
<comment type="caution">
    <text evidence="1">The sequence shown here is derived from an EMBL/GenBank/DDBJ whole genome shotgun (WGS) entry which is preliminary data.</text>
</comment>
<dbReference type="SUPFAM" id="SSF89796">
    <property type="entry name" value="CoA-transferase family III (CaiB/BaiF)"/>
    <property type="match status" value="1"/>
</dbReference>
<dbReference type="InterPro" id="IPR003673">
    <property type="entry name" value="CoA-Trfase_fam_III"/>
</dbReference>
<dbReference type="InterPro" id="IPR023606">
    <property type="entry name" value="CoA-Trfase_III_dom_1_sf"/>
</dbReference>
<dbReference type="Gene3D" id="3.30.1540.10">
    <property type="entry name" value="formyl-coa transferase, domain 3"/>
    <property type="match status" value="1"/>
</dbReference>
<dbReference type="PANTHER" id="PTHR48228:SF5">
    <property type="entry name" value="ALPHA-METHYLACYL-COA RACEMASE"/>
    <property type="match status" value="1"/>
</dbReference>
<dbReference type="InterPro" id="IPR044855">
    <property type="entry name" value="CoA-Trfase_III_dom3_sf"/>
</dbReference>
<dbReference type="AlphaFoldDB" id="A0A7Y0Q8D6"/>
<keyword evidence="2" id="KW-1185">Reference proteome</keyword>
<dbReference type="Gene3D" id="3.40.50.10540">
    <property type="entry name" value="Crotonobetainyl-coa:carnitine coa-transferase, domain 1"/>
    <property type="match status" value="1"/>
</dbReference>
<dbReference type="Pfam" id="PF02515">
    <property type="entry name" value="CoA_transf_3"/>
    <property type="match status" value="1"/>
</dbReference>
<organism evidence="1 2">
    <name type="scientific">Thalassotalea algicola</name>
    <dbReference type="NCBI Taxonomy" id="2716224"/>
    <lineage>
        <taxon>Bacteria</taxon>
        <taxon>Pseudomonadati</taxon>
        <taxon>Pseudomonadota</taxon>
        <taxon>Gammaproteobacteria</taxon>
        <taxon>Alteromonadales</taxon>
        <taxon>Colwelliaceae</taxon>
        <taxon>Thalassotalea</taxon>
    </lineage>
</organism>
<keyword evidence="1" id="KW-0808">Transferase</keyword>
<gene>
    <name evidence="1" type="ORF">HII17_10665</name>
</gene>
<dbReference type="GO" id="GO:0016740">
    <property type="term" value="F:transferase activity"/>
    <property type="evidence" value="ECO:0007669"/>
    <property type="project" value="UniProtKB-KW"/>
</dbReference>
<reference evidence="1 2" key="1">
    <citation type="submission" date="2020-04" db="EMBL/GenBank/DDBJ databases">
        <title>Thalassotalea sp. M1531, isolated from the surface of marine red alga.</title>
        <authorList>
            <person name="Pang L."/>
            <person name="Lu D.-C."/>
        </authorList>
    </citation>
    <scope>NUCLEOTIDE SEQUENCE [LARGE SCALE GENOMIC DNA]</scope>
    <source>
        <strain evidence="1 2">M1531</strain>
    </source>
</reference>
<dbReference type="EMBL" id="JABBXH010000003">
    <property type="protein sequence ID" value="NMP32030.1"/>
    <property type="molecule type" value="Genomic_DNA"/>
</dbReference>
<dbReference type="RefSeq" id="WP_169075354.1">
    <property type="nucleotide sequence ID" value="NZ_JABBXH010000003.1"/>
</dbReference>